<keyword evidence="4" id="KW-0269">Exonuclease</keyword>
<keyword evidence="2" id="KW-0540">Nuclease</keyword>
<gene>
    <name evidence="7" type="ORF">SAMN05216429_1142</name>
</gene>
<comment type="catalytic activity">
    <reaction evidence="5">
        <text>DNA(n) + a 2'-deoxyribonucleoside 5'-triphosphate = DNA(n+1) + diphosphate</text>
        <dbReference type="Rhea" id="RHEA:22508"/>
        <dbReference type="Rhea" id="RHEA-COMP:17339"/>
        <dbReference type="Rhea" id="RHEA-COMP:17340"/>
        <dbReference type="ChEBI" id="CHEBI:33019"/>
        <dbReference type="ChEBI" id="CHEBI:61560"/>
        <dbReference type="ChEBI" id="CHEBI:173112"/>
        <dbReference type="EC" id="2.7.7.7"/>
    </reaction>
</comment>
<dbReference type="NCBIfam" id="TIGR00573">
    <property type="entry name" value="dnaq"/>
    <property type="match status" value="1"/>
</dbReference>
<dbReference type="OrthoDB" id="5497329at2"/>
<dbReference type="GO" id="GO:0008408">
    <property type="term" value="F:3'-5' exonuclease activity"/>
    <property type="evidence" value="ECO:0007669"/>
    <property type="project" value="TreeGrafter"/>
</dbReference>
<dbReference type="Gene3D" id="3.30.420.10">
    <property type="entry name" value="Ribonuclease H-like superfamily/Ribonuclease H"/>
    <property type="match status" value="1"/>
</dbReference>
<dbReference type="CDD" id="cd06127">
    <property type="entry name" value="DEDDh"/>
    <property type="match status" value="1"/>
</dbReference>
<evidence type="ECO:0000256" key="5">
    <source>
        <dbReference type="ARBA" id="ARBA00049244"/>
    </source>
</evidence>
<dbReference type="EC" id="2.7.7.7" evidence="1"/>
<keyword evidence="8" id="KW-1185">Reference proteome</keyword>
<evidence type="ECO:0000256" key="2">
    <source>
        <dbReference type="ARBA" id="ARBA00022722"/>
    </source>
</evidence>
<dbReference type="InterPro" id="IPR012337">
    <property type="entry name" value="RNaseH-like_sf"/>
</dbReference>
<dbReference type="PANTHER" id="PTHR30231">
    <property type="entry name" value="DNA POLYMERASE III SUBUNIT EPSILON"/>
    <property type="match status" value="1"/>
</dbReference>
<dbReference type="EMBL" id="FOSC01000014">
    <property type="protein sequence ID" value="SFK26357.1"/>
    <property type="molecule type" value="Genomic_DNA"/>
</dbReference>
<keyword evidence="3" id="KW-0378">Hydrolase</keyword>
<organism evidence="7 8">
    <name type="scientific">Marinobacter persicus</name>
    <dbReference type="NCBI Taxonomy" id="930118"/>
    <lineage>
        <taxon>Bacteria</taxon>
        <taxon>Pseudomonadati</taxon>
        <taxon>Pseudomonadota</taxon>
        <taxon>Gammaproteobacteria</taxon>
        <taxon>Pseudomonadales</taxon>
        <taxon>Marinobacteraceae</taxon>
        <taxon>Marinobacter</taxon>
    </lineage>
</organism>
<name>A0A1I3Y340_9GAMM</name>
<sequence>MFDYIKQWLAERRGTTLGNHDTDNLPEPKTAGDQPLSKCRLIVLDLETTGLNPQKDEVIAIGAVAIEANAIHLNDQFDLILRRPELDIRETVLIHGIGTEALADGHETEDALLHLLEWMNGDPILAYHSAFDQRFLEKTLKAELGYTTPHLWMDVAELMPAFFPKADIKGKGLDDWSELFGLEASERHHAAADALVTAELVLVALNQARKTKVNTLKELTDKLHYQRRLQNMKRLQ</sequence>
<dbReference type="RefSeq" id="WP_091706517.1">
    <property type="nucleotide sequence ID" value="NZ_BMYN01000014.1"/>
</dbReference>
<dbReference type="GO" id="GO:0006260">
    <property type="term" value="P:DNA replication"/>
    <property type="evidence" value="ECO:0007669"/>
    <property type="project" value="InterPro"/>
</dbReference>
<evidence type="ECO:0000256" key="3">
    <source>
        <dbReference type="ARBA" id="ARBA00022801"/>
    </source>
</evidence>
<evidence type="ECO:0000313" key="8">
    <source>
        <dbReference type="Proteomes" id="UP000199445"/>
    </source>
</evidence>
<feature type="domain" description="Exonuclease" evidence="6">
    <location>
        <begin position="40"/>
        <end position="210"/>
    </location>
</feature>
<accession>A0A1I3Y340</accession>
<evidence type="ECO:0000259" key="6">
    <source>
        <dbReference type="SMART" id="SM00479"/>
    </source>
</evidence>
<protein>
    <recommendedName>
        <fullName evidence="1">DNA-directed DNA polymerase</fullName>
        <ecNumber evidence="1">2.7.7.7</ecNumber>
    </recommendedName>
</protein>
<dbReference type="SUPFAM" id="SSF53098">
    <property type="entry name" value="Ribonuclease H-like"/>
    <property type="match status" value="1"/>
</dbReference>
<dbReference type="GO" id="GO:0005829">
    <property type="term" value="C:cytosol"/>
    <property type="evidence" value="ECO:0007669"/>
    <property type="project" value="TreeGrafter"/>
</dbReference>
<reference evidence="7 8" key="1">
    <citation type="submission" date="2016-10" db="EMBL/GenBank/DDBJ databases">
        <authorList>
            <person name="de Groot N.N."/>
        </authorList>
    </citation>
    <scope>NUCLEOTIDE SEQUENCE [LARGE SCALE GENOMIC DNA]</scope>
    <source>
        <strain evidence="7 8">IBRC-M 10445</strain>
    </source>
</reference>
<dbReference type="InterPro" id="IPR013520">
    <property type="entry name" value="Ribonucl_H"/>
</dbReference>
<evidence type="ECO:0000313" key="7">
    <source>
        <dbReference type="EMBL" id="SFK26357.1"/>
    </source>
</evidence>
<evidence type="ECO:0000256" key="4">
    <source>
        <dbReference type="ARBA" id="ARBA00022839"/>
    </source>
</evidence>
<evidence type="ECO:0000256" key="1">
    <source>
        <dbReference type="ARBA" id="ARBA00012417"/>
    </source>
</evidence>
<dbReference type="AlphaFoldDB" id="A0A1I3Y340"/>
<dbReference type="Proteomes" id="UP000199445">
    <property type="component" value="Unassembled WGS sequence"/>
</dbReference>
<dbReference type="Pfam" id="PF00929">
    <property type="entry name" value="RNase_T"/>
    <property type="match status" value="1"/>
</dbReference>
<dbReference type="SMART" id="SM00479">
    <property type="entry name" value="EXOIII"/>
    <property type="match status" value="1"/>
</dbReference>
<dbReference type="InterPro" id="IPR006054">
    <property type="entry name" value="DnaQ"/>
</dbReference>
<dbReference type="GO" id="GO:0003677">
    <property type="term" value="F:DNA binding"/>
    <property type="evidence" value="ECO:0007669"/>
    <property type="project" value="InterPro"/>
</dbReference>
<dbReference type="InterPro" id="IPR036397">
    <property type="entry name" value="RNaseH_sf"/>
</dbReference>
<dbReference type="GO" id="GO:0003887">
    <property type="term" value="F:DNA-directed DNA polymerase activity"/>
    <property type="evidence" value="ECO:0007669"/>
    <property type="project" value="UniProtKB-EC"/>
</dbReference>
<dbReference type="PANTHER" id="PTHR30231:SF4">
    <property type="entry name" value="PROTEIN NEN2"/>
    <property type="match status" value="1"/>
</dbReference>
<proteinExistence type="predicted"/>